<protein>
    <recommendedName>
        <fullName evidence="11">Transcriptional regulator WhiB</fullName>
    </recommendedName>
</protein>
<dbReference type="Proteomes" id="UP000232491">
    <property type="component" value="Chromosome"/>
</dbReference>
<evidence type="ECO:0000259" key="12">
    <source>
        <dbReference type="PROSITE" id="PS51674"/>
    </source>
</evidence>
<evidence type="ECO:0000256" key="8">
    <source>
        <dbReference type="ARBA" id="ARBA00023125"/>
    </source>
</evidence>
<evidence type="ECO:0000313" key="14">
    <source>
        <dbReference type="Proteomes" id="UP000232491"/>
    </source>
</evidence>
<keyword evidence="9 11" id="KW-1015">Disulfide bond</keyword>
<dbReference type="GO" id="GO:0003677">
    <property type="term" value="F:DNA binding"/>
    <property type="evidence" value="ECO:0007669"/>
    <property type="project" value="UniProtKB-UniRule"/>
</dbReference>
<evidence type="ECO:0000256" key="10">
    <source>
        <dbReference type="ARBA" id="ARBA00023163"/>
    </source>
</evidence>
<keyword evidence="5 11" id="KW-0408">Iron</keyword>
<dbReference type="GO" id="GO:0005737">
    <property type="term" value="C:cytoplasm"/>
    <property type="evidence" value="ECO:0007669"/>
    <property type="project" value="UniProtKB-SubCell"/>
</dbReference>
<dbReference type="PANTHER" id="PTHR38839">
    <property type="entry name" value="TRANSCRIPTIONAL REGULATOR WHID-RELATED"/>
    <property type="match status" value="1"/>
</dbReference>
<dbReference type="RefSeq" id="WP_106641789.1">
    <property type="nucleotide sequence ID" value="NZ_CP021558.1"/>
</dbReference>
<evidence type="ECO:0000256" key="7">
    <source>
        <dbReference type="ARBA" id="ARBA00023015"/>
    </source>
</evidence>
<keyword evidence="7 11" id="KW-0805">Transcription regulation</keyword>
<dbReference type="GO" id="GO:0045454">
    <property type="term" value="P:cell redox homeostasis"/>
    <property type="evidence" value="ECO:0007669"/>
    <property type="project" value="TreeGrafter"/>
</dbReference>
<dbReference type="InterPro" id="IPR034768">
    <property type="entry name" value="4FE4S_WBL"/>
</dbReference>
<comment type="similarity">
    <text evidence="2 11">Belongs to the WhiB family.</text>
</comment>
<comment type="cofactor">
    <cofactor evidence="11">
        <name>[4Fe-4S] cluster</name>
        <dbReference type="ChEBI" id="CHEBI:49883"/>
    </cofactor>
    <text evidence="11">Binds 1 [4Fe-4S] cluster per subunit. Following nitrosylation of the [4Fe-4S] cluster binds 1 [4Fe-8(NO)] cluster per subunit.</text>
</comment>
<dbReference type="EMBL" id="CP021558">
    <property type="protein sequence ID" value="AUE03152.1"/>
    <property type="molecule type" value="Genomic_DNA"/>
</dbReference>
<evidence type="ECO:0000256" key="2">
    <source>
        <dbReference type="ARBA" id="ARBA00006597"/>
    </source>
</evidence>
<dbReference type="GO" id="GO:0035731">
    <property type="term" value="F:dinitrosyl-iron complex binding"/>
    <property type="evidence" value="ECO:0007669"/>
    <property type="project" value="UniProtKB-UniRule"/>
</dbReference>
<gene>
    <name evidence="11" type="primary">whiB</name>
    <name evidence="13" type="ORF">BB215W447A_1134</name>
</gene>
<feature type="binding site" evidence="11">
    <location>
        <position position="47"/>
    </location>
    <ligand>
        <name>[4Fe-4S] cluster</name>
        <dbReference type="ChEBI" id="CHEBI:49883"/>
    </ligand>
</feature>
<accession>A0A2K9B1K5</accession>
<evidence type="ECO:0000256" key="9">
    <source>
        <dbReference type="ARBA" id="ARBA00023157"/>
    </source>
</evidence>
<name>A0A2K9B1K5_BIFBR</name>
<dbReference type="PROSITE" id="PS51674">
    <property type="entry name" value="4FE4S_WBL"/>
    <property type="match status" value="1"/>
</dbReference>
<keyword evidence="11" id="KW-0963">Cytoplasm</keyword>
<evidence type="ECO:0000256" key="1">
    <source>
        <dbReference type="ARBA" id="ARBA00004496"/>
    </source>
</evidence>
<dbReference type="GO" id="GO:0047134">
    <property type="term" value="F:protein-disulfide reductase [NAD(P)H] activity"/>
    <property type="evidence" value="ECO:0007669"/>
    <property type="project" value="TreeGrafter"/>
</dbReference>
<keyword evidence="3 11" id="KW-0004">4Fe-4S</keyword>
<evidence type="ECO:0000313" key="13">
    <source>
        <dbReference type="EMBL" id="AUE03152.1"/>
    </source>
</evidence>
<organism evidence="13 14">
    <name type="scientific">Bifidobacterium breve</name>
    <dbReference type="NCBI Taxonomy" id="1685"/>
    <lineage>
        <taxon>Bacteria</taxon>
        <taxon>Bacillati</taxon>
        <taxon>Actinomycetota</taxon>
        <taxon>Actinomycetes</taxon>
        <taxon>Bifidobacteriales</taxon>
        <taxon>Bifidobacteriaceae</taxon>
        <taxon>Bifidobacterium</taxon>
    </lineage>
</organism>
<comment type="function">
    <text evidence="11">Acts as a transcriptional regulator. Probably redox-responsive. The apo- but not holo-form probably binds DNA.</text>
</comment>
<feature type="binding site" evidence="11">
    <location>
        <position position="41"/>
    </location>
    <ligand>
        <name>[4Fe-4S] cluster</name>
        <dbReference type="ChEBI" id="CHEBI:49883"/>
    </ligand>
</feature>
<dbReference type="GO" id="GO:0046872">
    <property type="term" value="F:metal ion binding"/>
    <property type="evidence" value="ECO:0007669"/>
    <property type="project" value="UniProtKB-KW"/>
</dbReference>
<evidence type="ECO:0000256" key="5">
    <source>
        <dbReference type="ARBA" id="ARBA00023004"/>
    </source>
</evidence>
<comment type="PTM">
    <text evidence="11">The Fe-S cluster can be nitrosylated by nitric oxide (NO).</text>
</comment>
<dbReference type="GO" id="GO:0045892">
    <property type="term" value="P:negative regulation of DNA-templated transcription"/>
    <property type="evidence" value="ECO:0007669"/>
    <property type="project" value="TreeGrafter"/>
</dbReference>
<dbReference type="HAMAP" id="MF_01479">
    <property type="entry name" value="WhiB"/>
    <property type="match status" value="1"/>
</dbReference>
<comment type="subcellular location">
    <subcellularLocation>
        <location evidence="1 11">Cytoplasm</location>
    </subcellularLocation>
</comment>
<reference evidence="13 14" key="1">
    <citation type="submission" date="2017-05" db="EMBL/GenBank/DDBJ databases">
        <title>Comparative genomics and methylome analysis of the gut commensal Bifidobacterium breve.</title>
        <authorList>
            <person name="Bottacini F."/>
            <person name="Morrissey R."/>
            <person name="Roberts R.J."/>
            <person name="James K."/>
            <person name="van Breen J."/>
            <person name="Egan M."/>
            <person name="Lambert J."/>
            <person name="van Limpt K."/>
            <person name="Stanton C."/>
            <person name="Knol J."/>
            <person name="O' Connell Motherway M."/>
            <person name="van Sinderen D."/>
        </authorList>
    </citation>
    <scope>NUCLEOTIDE SEQUENCE [LARGE SCALE GENOMIC DNA]</scope>
    <source>
        <strain evidence="13 14">215W447a</strain>
    </source>
</reference>
<keyword evidence="6 11" id="KW-0411">Iron-sulfur</keyword>
<dbReference type="InterPro" id="IPR003482">
    <property type="entry name" value="Whib"/>
</dbReference>
<feature type="binding site" evidence="11">
    <location>
        <position position="38"/>
    </location>
    <ligand>
        <name>[4Fe-4S] cluster</name>
        <dbReference type="ChEBI" id="CHEBI:49883"/>
    </ligand>
</feature>
<evidence type="ECO:0000256" key="3">
    <source>
        <dbReference type="ARBA" id="ARBA00022485"/>
    </source>
</evidence>
<dbReference type="AlphaFoldDB" id="A0A2K9B1K5"/>
<sequence length="92" mass="10605">MGGSRDWIRRAACGGMDADVFYPVASGPDATGEAERVCRDCPVRAMCLEYALDNDERYGMWGGMDPEERRRLKRLDMRRRRMRAYRRGNGVI</sequence>
<keyword evidence="10 11" id="KW-0804">Transcription</keyword>
<keyword evidence="8 11" id="KW-0238">DNA-binding</keyword>
<feature type="domain" description="4Fe-4S Wbl-type" evidence="12">
    <location>
        <begin position="12"/>
        <end position="71"/>
    </location>
</feature>
<evidence type="ECO:0000256" key="4">
    <source>
        <dbReference type="ARBA" id="ARBA00022723"/>
    </source>
</evidence>
<evidence type="ECO:0000256" key="11">
    <source>
        <dbReference type="HAMAP-Rule" id="MF_01479"/>
    </source>
</evidence>
<proteinExistence type="inferred from homology"/>
<comment type="PTM">
    <text evidence="11">Upon Fe-S cluster removal intramolecular disulfide bonds are formed.</text>
</comment>
<keyword evidence="4 11" id="KW-0479">Metal-binding</keyword>
<feature type="binding site" evidence="11">
    <location>
        <position position="13"/>
    </location>
    <ligand>
        <name>[4Fe-4S] cluster</name>
        <dbReference type="ChEBI" id="CHEBI:49883"/>
    </ligand>
</feature>
<dbReference type="GO" id="GO:0051539">
    <property type="term" value="F:4 iron, 4 sulfur cluster binding"/>
    <property type="evidence" value="ECO:0007669"/>
    <property type="project" value="UniProtKB-UniRule"/>
</dbReference>
<evidence type="ECO:0000256" key="6">
    <source>
        <dbReference type="ARBA" id="ARBA00023014"/>
    </source>
</evidence>
<dbReference type="Pfam" id="PF02467">
    <property type="entry name" value="Whib"/>
    <property type="match status" value="1"/>
</dbReference>